<reference evidence="2 3" key="1">
    <citation type="submission" date="2019-10" db="EMBL/GenBank/DDBJ databases">
        <title>Two novel species isolated from a subtropical stream in China.</title>
        <authorList>
            <person name="Lu H."/>
        </authorList>
    </citation>
    <scope>NUCLEOTIDE SEQUENCE [LARGE SCALE GENOMIC DNA]</scope>
    <source>
        <strain evidence="2 3">FT29W</strain>
    </source>
</reference>
<feature type="transmembrane region" description="Helical" evidence="1">
    <location>
        <begin position="116"/>
        <end position="136"/>
    </location>
</feature>
<dbReference type="EMBL" id="WHUG01000007">
    <property type="protein sequence ID" value="MQA40227.1"/>
    <property type="molecule type" value="Genomic_DNA"/>
</dbReference>
<feature type="transmembrane region" description="Helical" evidence="1">
    <location>
        <begin position="48"/>
        <end position="70"/>
    </location>
</feature>
<dbReference type="Proteomes" id="UP000440498">
    <property type="component" value="Unassembled WGS sequence"/>
</dbReference>
<evidence type="ECO:0000313" key="3">
    <source>
        <dbReference type="Proteomes" id="UP000440498"/>
    </source>
</evidence>
<keyword evidence="3" id="KW-1185">Reference proteome</keyword>
<name>A0A6A7N612_9BURK</name>
<sequence>MKIQQEQKYSAAERKAGGRYMRELFGSIAVYMVLLMASVTYGPAMDFGFLKTAVLAAPVIGFFLMIWAVARQVGRMDEYQRIVMLETFTLAAAVTAGVTFTYGFLETAGYPRLSMFFVWGVMGASWLVIGMFRRWVMDR</sequence>
<accession>A0A6A7N612</accession>
<keyword evidence="1" id="KW-0472">Membrane</keyword>
<organism evidence="2 3">
    <name type="scientific">Rugamonas aquatica</name>
    <dbReference type="NCBI Taxonomy" id="2743357"/>
    <lineage>
        <taxon>Bacteria</taxon>
        <taxon>Pseudomonadati</taxon>
        <taxon>Pseudomonadota</taxon>
        <taxon>Betaproteobacteria</taxon>
        <taxon>Burkholderiales</taxon>
        <taxon>Oxalobacteraceae</taxon>
        <taxon>Telluria group</taxon>
        <taxon>Rugamonas</taxon>
    </lineage>
</organism>
<protein>
    <submittedName>
        <fullName evidence="2">Uncharacterized protein</fullName>
    </submittedName>
</protein>
<evidence type="ECO:0000313" key="2">
    <source>
        <dbReference type="EMBL" id="MQA40227.1"/>
    </source>
</evidence>
<dbReference type="RefSeq" id="WP_152839425.1">
    <property type="nucleotide sequence ID" value="NZ_WHUG01000007.1"/>
</dbReference>
<comment type="caution">
    <text evidence="2">The sequence shown here is derived from an EMBL/GenBank/DDBJ whole genome shotgun (WGS) entry which is preliminary data.</text>
</comment>
<dbReference type="AlphaFoldDB" id="A0A6A7N612"/>
<feature type="transmembrane region" description="Helical" evidence="1">
    <location>
        <begin position="24"/>
        <end position="42"/>
    </location>
</feature>
<keyword evidence="1" id="KW-1133">Transmembrane helix</keyword>
<feature type="transmembrane region" description="Helical" evidence="1">
    <location>
        <begin position="82"/>
        <end position="104"/>
    </location>
</feature>
<gene>
    <name evidence="2" type="ORF">GEV02_18920</name>
</gene>
<evidence type="ECO:0000256" key="1">
    <source>
        <dbReference type="SAM" id="Phobius"/>
    </source>
</evidence>
<keyword evidence="1" id="KW-0812">Transmembrane</keyword>
<proteinExistence type="predicted"/>